<feature type="transmembrane region" description="Helical" evidence="1">
    <location>
        <begin position="27"/>
        <end position="47"/>
    </location>
</feature>
<protein>
    <recommendedName>
        <fullName evidence="4">PiggyBac transposable element-derived protein domain-containing protein</fullName>
    </recommendedName>
</protein>
<keyword evidence="1" id="KW-0472">Membrane</keyword>
<evidence type="ECO:0008006" key="4">
    <source>
        <dbReference type="Google" id="ProtNLM"/>
    </source>
</evidence>
<accession>A0ABQ9H5R4</accession>
<evidence type="ECO:0000313" key="2">
    <source>
        <dbReference type="EMBL" id="KAJ8879613.1"/>
    </source>
</evidence>
<name>A0ABQ9H5R4_9NEOP</name>
<comment type="caution">
    <text evidence="2">The sequence shown here is derived from an EMBL/GenBank/DDBJ whole genome shotgun (WGS) entry which is preliminary data.</text>
</comment>
<sequence length="150" mass="17696">MGGEDLADRLRALYCVDRKARKWWHRLLFGLLDIAFFNYFVIYNTMFEPVSVLEFHRSVVCKVMSVRKLLPLQGKEGGSQKRRKSGYSVTKDVRLANRGIHWPRFTEKRGRCEVCSVNKIESRPYSQYSHCKLHLCCNDRENCFALYHDV</sequence>
<gene>
    <name evidence="2" type="ORF">PR048_020221</name>
</gene>
<keyword evidence="3" id="KW-1185">Reference proteome</keyword>
<dbReference type="EMBL" id="JARBHB010000007">
    <property type="protein sequence ID" value="KAJ8879613.1"/>
    <property type="molecule type" value="Genomic_DNA"/>
</dbReference>
<proteinExistence type="predicted"/>
<dbReference type="PANTHER" id="PTHR47272">
    <property type="entry name" value="DDE_TNP_1_7 DOMAIN-CONTAINING PROTEIN"/>
    <property type="match status" value="1"/>
</dbReference>
<feature type="non-terminal residue" evidence="2">
    <location>
        <position position="150"/>
    </location>
</feature>
<evidence type="ECO:0000256" key="1">
    <source>
        <dbReference type="SAM" id="Phobius"/>
    </source>
</evidence>
<keyword evidence="1" id="KW-0812">Transmembrane</keyword>
<organism evidence="2 3">
    <name type="scientific">Dryococelus australis</name>
    <dbReference type="NCBI Taxonomy" id="614101"/>
    <lineage>
        <taxon>Eukaryota</taxon>
        <taxon>Metazoa</taxon>
        <taxon>Ecdysozoa</taxon>
        <taxon>Arthropoda</taxon>
        <taxon>Hexapoda</taxon>
        <taxon>Insecta</taxon>
        <taxon>Pterygota</taxon>
        <taxon>Neoptera</taxon>
        <taxon>Polyneoptera</taxon>
        <taxon>Phasmatodea</taxon>
        <taxon>Verophasmatodea</taxon>
        <taxon>Anareolatae</taxon>
        <taxon>Phasmatidae</taxon>
        <taxon>Eurycanthinae</taxon>
        <taxon>Dryococelus</taxon>
    </lineage>
</organism>
<keyword evidence="1" id="KW-1133">Transmembrane helix</keyword>
<dbReference type="Proteomes" id="UP001159363">
    <property type="component" value="Chromosome 6"/>
</dbReference>
<evidence type="ECO:0000313" key="3">
    <source>
        <dbReference type="Proteomes" id="UP001159363"/>
    </source>
</evidence>
<reference evidence="2 3" key="1">
    <citation type="submission" date="2023-02" db="EMBL/GenBank/DDBJ databases">
        <title>LHISI_Scaffold_Assembly.</title>
        <authorList>
            <person name="Stuart O.P."/>
            <person name="Cleave R."/>
            <person name="Magrath M.J.L."/>
            <person name="Mikheyev A.S."/>
        </authorList>
    </citation>
    <scope>NUCLEOTIDE SEQUENCE [LARGE SCALE GENOMIC DNA]</scope>
    <source>
        <strain evidence="2">Daus_M_001</strain>
        <tissue evidence="2">Leg muscle</tissue>
    </source>
</reference>
<dbReference type="PANTHER" id="PTHR47272:SF1">
    <property type="entry name" value="PIGGYBAC TRANSPOSABLE ELEMENT-DERIVED PROTEIN 3-LIKE"/>
    <property type="match status" value="1"/>
</dbReference>